<evidence type="ECO:0000256" key="1">
    <source>
        <dbReference type="SAM" id="SignalP"/>
    </source>
</evidence>
<dbReference type="RefSeq" id="XP_024709347.1">
    <property type="nucleotide sequence ID" value="XM_024854244.1"/>
</dbReference>
<feature type="chain" id="PRO_5014192167" evidence="1">
    <location>
        <begin position="17"/>
        <end position="100"/>
    </location>
</feature>
<comment type="caution">
    <text evidence="2">The sequence shown here is derived from an EMBL/GenBank/DDBJ whole genome shotgun (WGS) entry which is preliminary data.</text>
</comment>
<evidence type="ECO:0000313" key="3">
    <source>
        <dbReference type="Proteomes" id="UP000234275"/>
    </source>
</evidence>
<accession>A0A2I2GME7</accession>
<dbReference type="VEuPathDB" id="FungiDB:P170DRAFT_504873"/>
<sequence>MKLLPIIALFAIGSSAAEMRACSRPNMGGQCEVRTSLGKVTGNWRSYNWRSSTNRCVKICSTCDELGWRCQSYSNNDIAFNKFIIFDWANGSGPGATSCC</sequence>
<dbReference type="GeneID" id="36561950"/>
<name>A0A2I2GME7_9EURO</name>
<organism evidence="2 3">
    <name type="scientific">Aspergillus steynii IBT 23096</name>
    <dbReference type="NCBI Taxonomy" id="1392250"/>
    <lineage>
        <taxon>Eukaryota</taxon>
        <taxon>Fungi</taxon>
        <taxon>Dikarya</taxon>
        <taxon>Ascomycota</taxon>
        <taxon>Pezizomycotina</taxon>
        <taxon>Eurotiomycetes</taxon>
        <taxon>Eurotiomycetidae</taxon>
        <taxon>Eurotiales</taxon>
        <taxon>Aspergillaceae</taxon>
        <taxon>Aspergillus</taxon>
        <taxon>Aspergillus subgen. Circumdati</taxon>
    </lineage>
</organism>
<dbReference type="AlphaFoldDB" id="A0A2I2GME7"/>
<reference evidence="2 3" key="1">
    <citation type="submission" date="2016-12" db="EMBL/GenBank/DDBJ databases">
        <title>The genomes of Aspergillus section Nigri reveals drivers in fungal speciation.</title>
        <authorList>
            <consortium name="DOE Joint Genome Institute"/>
            <person name="Vesth T.C."/>
            <person name="Nybo J."/>
            <person name="Theobald S."/>
            <person name="Brandl J."/>
            <person name="Frisvad J.C."/>
            <person name="Nielsen K.F."/>
            <person name="Lyhne E.K."/>
            <person name="Kogle M.E."/>
            <person name="Kuo A."/>
            <person name="Riley R."/>
            <person name="Clum A."/>
            <person name="Nolan M."/>
            <person name="Lipzen A."/>
            <person name="Salamov A."/>
            <person name="Henrissat B."/>
            <person name="Wiebenga A."/>
            <person name="De Vries R.P."/>
            <person name="Grigoriev I.V."/>
            <person name="Mortensen U.H."/>
            <person name="Andersen M.R."/>
            <person name="Baker S.E."/>
        </authorList>
    </citation>
    <scope>NUCLEOTIDE SEQUENCE [LARGE SCALE GENOMIC DNA]</scope>
    <source>
        <strain evidence="2 3">IBT 23096</strain>
    </source>
</reference>
<evidence type="ECO:0000313" key="2">
    <source>
        <dbReference type="EMBL" id="PLB54045.1"/>
    </source>
</evidence>
<protein>
    <submittedName>
        <fullName evidence="2">Uncharacterized protein</fullName>
    </submittedName>
</protein>
<keyword evidence="1" id="KW-0732">Signal</keyword>
<keyword evidence="3" id="KW-1185">Reference proteome</keyword>
<feature type="signal peptide" evidence="1">
    <location>
        <begin position="1"/>
        <end position="16"/>
    </location>
</feature>
<dbReference type="OrthoDB" id="2102006at2759"/>
<proteinExistence type="predicted"/>
<gene>
    <name evidence="2" type="ORF">P170DRAFT_504873</name>
</gene>
<dbReference type="EMBL" id="MSFO01000001">
    <property type="protein sequence ID" value="PLB54045.1"/>
    <property type="molecule type" value="Genomic_DNA"/>
</dbReference>
<dbReference type="Proteomes" id="UP000234275">
    <property type="component" value="Unassembled WGS sequence"/>
</dbReference>